<feature type="compositionally biased region" description="Basic residues" evidence="4">
    <location>
        <begin position="563"/>
        <end position="582"/>
    </location>
</feature>
<feature type="compositionally biased region" description="Low complexity" evidence="4">
    <location>
        <begin position="687"/>
        <end position="699"/>
    </location>
</feature>
<feature type="compositionally biased region" description="Basic residues" evidence="4">
    <location>
        <begin position="771"/>
        <end position="782"/>
    </location>
</feature>
<evidence type="ECO:0000313" key="6">
    <source>
        <dbReference type="EMBL" id="CAK6448063.1"/>
    </source>
</evidence>
<feature type="compositionally biased region" description="Basic residues" evidence="4">
    <location>
        <begin position="523"/>
        <end position="545"/>
    </location>
</feature>
<feature type="region of interest" description="Disordered" evidence="4">
    <location>
        <begin position="449"/>
        <end position="940"/>
    </location>
</feature>
<evidence type="ECO:0000313" key="7">
    <source>
        <dbReference type="Proteomes" id="UP001314169"/>
    </source>
</evidence>
<keyword evidence="7" id="KW-1185">Reference proteome</keyword>
<reference evidence="6" key="1">
    <citation type="submission" date="2023-12" db="EMBL/GenBank/DDBJ databases">
        <authorList>
            <person name="Brown T."/>
        </authorList>
    </citation>
    <scope>NUCLEOTIDE SEQUENCE</scope>
</reference>
<sequence>MECYYIVISSTRLSNGHFRNIKGVFRGPLGRTGGRTLGYAEKENAIANALGDLKANFYCELCDKQYHKHQEFDNHINSYDHAHKQRLKELKQREFARNVASKCRKDERKQAKALQRLHRLAELRKEAARAPGSGPMFKSTTVTVGDTGQGVSKEVAVDPALRPEDARCPVMPGEEPAPEGTARAADPERAPPYDRTPPRGEQAPGAHGPRTGFSFAFPKKASVRLECSAAAFSEGSGDAALARGLGRRSRFVPGPGQPQPPSPREELRGPEGKAHSLCPEGTCTCRDTAPAQEPGGAAGGAAASLPSSGQPRPPASPEADPSPPEEAAGREDTSERGARSEAPGCWGAALGGASPAERAKDDEAPAVDAETEPRGPESPAPAPSEEGAVTSRRAPASRRRPCQPFVPVLNKAGSAVLQWPSEMLVYTAARPPVSYSCNPLCFDFKSTQVSRRLQKSRPPLHGLCPQQKGADTCRRQEWGVQGSPSGDGGGGSRQDSAPVTPLPAAEPPSGSCDSGEKEDVDQRRKHRSCRSRKARRCHVIQKQMKRNALEEGPGTRLTGAREHRSRKSRRKKRRRRVCHRRRGESAQEPAAPCRTEPEKGCAGPRKGPETGSEQRDAAGQPPLGARPPPAREPAPACVLWAENTETEACKARSAEGHRSDISSQNPRAGSPSGPSVAPPGTRGGTPSGTPCGCGAAAPRGGQGRGHVLLPKGTGCVPPSQAVKRGYQSLVSESERCHRKRRPRSSSDDGRSPPCALPGGLGAPPRAPGRFPPRRRRRRKKGRELRERAGRRGRAAAPTGPPGGSINTDSREGPSPQDGANVDRTSEQSDPVKPTPTLTPRPSSPLPSGSDRGAEPGVTVAASSSGPGVPNEPPCVRAEEAMAGSRRGGQDRGQTVLSREKQVPPKVPPRDQTFQQPPPTSLLGHQEPAEALPPGKAATAEASPAWLHLPAGILHAHPPLPFKEAQASGHTVVTAEQILAPLPLPEQALLIPMDAPDKCKALPCEVYQHLLPPGLLAHKVKLAFPAATLAPPGLPLQPLPLQQPLRSTSVTTIHHTVLHHQTGALKVLQPHQRFLSQAPPLAGTSLPQTSLSRGPLGARLCAGSPPTLVPPPPMPIIPASVLHPSPLAFSPLPHALFPSLLAPHPAVIPLQPLF</sequence>
<organism evidence="6 7">
    <name type="scientific">Pipistrellus nathusii</name>
    <name type="common">Nathusius' pipistrelle</name>
    <dbReference type="NCBI Taxonomy" id="59473"/>
    <lineage>
        <taxon>Eukaryota</taxon>
        <taxon>Metazoa</taxon>
        <taxon>Chordata</taxon>
        <taxon>Craniata</taxon>
        <taxon>Vertebrata</taxon>
        <taxon>Euteleostomi</taxon>
        <taxon>Mammalia</taxon>
        <taxon>Eutheria</taxon>
        <taxon>Laurasiatheria</taxon>
        <taxon>Chiroptera</taxon>
        <taxon>Yangochiroptera</taxon>
        <taxon>Vespertilionidae</taxon>
        <taxon>Pipistrellus</taxon>
    </lineage>
</organism>
<feature type="compositionally biased region" description="Pro residues" evidence="4">
    <location>
        <begin position="832"/>
        <end position="844"/>
    </location>
</feature>
<gene>
    <name evidence="6" type="ORF">MPIPNATIZW_LOCUS16369</name>
</gene>
<dbReference type="Proteomes" id="UP001314169">
    <property type="component" value="Chromosome 8"/>
</dbReference>
<feature type="compositionally biased region" description="Basic and acidic residues" evidence="4">
    <location>
        <begin position="327"/>
        <end position="339"/>
    </location>
</feature>
<evidence type="ECO:0000256" key="3">
    <source>
        <dbReference type="ARBA" id="ARBA00022833"/>
    </source>
</evidence>
<feature type="compositionally biased region" description="Low complexity" evidence="4">
    <location>
        <begin position="666"/>
        <end position="680"/>
    </location>
</feature>
<evidence type="ECO:0000259" key="5">
    <source>
        <dbReference type="PROSITE" id="PS00028"/>
    </source>
</evidence>
<feature type="compositionally biased region" description="Low complexity" evidence="4">
    <location>
        <begin position="383"/>
        <end position="394"/>
    </location>
</feature>
<proteinExistence type="predicted"/>
<dbReference type="PANTHER" id="PTHR17614">
    <property type="entry name" value="ZINC FINGER-CONTAINING"/>
    <property type="match status" value="1"/>
</dbReference>
<dbReference type="InterPro" id="IPR036236">
    <property type="entry name" value="Znf_C2H2_sf"/>
</dbReference>
<feature type="compositionally biased region" description="Basic and acidic residues" evidence="4">
    <location>
        <begin position="263"/>
        <end position="274"/>
    </location>
</feature>
<feature type="compositionally biased region" description="Basic and acidic residues" evidence="4">
    <location>
        <begin position="185"/>
        <end position="198"/>
    </location>
</feature>
<feature type="compositionally biased region" description="Pro residues" evidence="4">
    <location>
        <begin position="311"/>
        <end position="324"/>
    </location>
</feature>
<feature type="domain" description="C2H2-type" evidence="5">
    <location>
        <begin position="59"/>
        <end position="81"/>
    </location>
</feature>
<keyword evidence="2" id="KW-0863">Zinc-finger</keyword>
<dbReference type="InterPro" id="IPR052445">
    <property type="entry name" value="ZnF-G_patch_domain"/>
</dbReference>
<evidence type="ECO:0000256" key="2">
    <source>
        <dbReference type="ARBA" id="ARBA00022771"/>
    </source>
</evidence>
<evidence type="ECO:0000256" key="4">
    <source>
        <dbReference type="SAM" id="MobiDB-lite"/>
    </source>
</evidence>
<dbReference type="PANTHER" id="PTHR17614:SF13">
    <property type="entry name" value="ZINC FINGER PROTEIN 804A"/>
    <property type="match status" value="1"/>
</dbReference>
<protein>
    <recommendedName>
        <fullName evidence="5">C2H2-type domain-containing protein</fullName>
    </recommendedName>
</protein>
<accession>A0ABP0ADR1</accession>
<keyword evidence="1" id="KW-0479">Metal-binding</keyword>
<feature type="compositionally biased region" description="Low complexity" evidence="4">
    <location>
        <begin position="289"/>
        <end position="310"/>
    </location>
</feature>
<keyword evidence="3" id="KW-0862">Zinc</keyword>
<dbReference type="PROSITE" id="PS00028">
    <property type="entry name" value="ZINC_FINGER_C2H2_1"/>
    <property type="match status" value="1"/>
</dbReference>
<dbReference type="SUPFAM" id="SSF57667">
    <property type="entry name" value="beta-beta-alpha zinc fingers"/>
    <property type="match status" value="1"/>
</dbReference>
<name>A0ABP0ADR1_PIPNA</name>
<feature type="region of interest" description="Disordered" evidence="4">
    <location>
        <begin position="127"/>
        <end position="213"/>
    </location>
</feature>
<feature type="region of interest" description="Disordered" evidence="4">
    <location>
        <begin position="248"/>
        <end position="402"/>
    </location>
</feature>
<dbReference type="InterPro" id="IPR013087">
    <property type="entry name" value="Znf_C2H2_type"/>
</dbReference>
<feature type="compositionally biased region" description="Basic and acidic residues" evidence="4">
    <location>
        <begin position="606"/>
        <end position="616"/>
    </location>
</feature>
<feature type="compositionally biased region" description="Low complexity" evidence="4">
    <location>
        <begin position="140"/>
        <end position="151"/>
    </location>
</feature>
<evidence type="ECO:0000256" key="1">
    <source>
        <dbReference type="ARBA" id="ARBA00022723"/>
    </source>
</evidence>
<dbReference type="EMBL" id="OY882865">
    <property type="protein sequence ID" value="CAK6448063.1"/>
    <property type="molecule type" value="Genomic_DNA"/>
</dbReference>
<feature type="compositionally biased region" description="Basic and acidic residues" evidence="4">
    <location>
        <begin position="647"/>
        <end position="660"/>
    </location>
</feature>